<dbReference type="AlphaFoldDB" id="A0A1H6KRF8"/>
<reference evidence="3" key="2">
    <citation type="submission" date="2016-10" db="EMBL/GenBank/DDBJ databases">
        <authorList>
            <person name="de Groot N.N."/>
        </authorList>
    </citation>
    <scope>NUCLEOTIDE SEQUENCE [LARGE SCALE GENOMIC DNA]</scope>
    <source>
        <strain evidence="3">DSM 19326</strain>
    </source>
</reference>
<feature type="compositionally biased region" description="Basic residues" evidence="1">
    <location>
        <begin position="1"/>
        <end position="10"/>
    </location>
</feature>
<evidence type="ECO:0000313" key="4">
    <source>
        <dbReference type="Proteomes" id="UP000198555"/>
    </source>
</evidence>
<reference evidence="4" key="1">
    <citation type="submission" date="2016-10" db="EMBL/GenBank/DDBJ databases">
        <authorList>
            <person name="Varghese N."/>
            <person name="Submissions S."/>
        </authorList>
    </citation>
    <scope>NUCLEOTIDE SEQUENCE [LARGE SCALE GENOMIC DNA]</scope>
    <source>
        <strain evidence="4">DSM 19326</strain>
    </source>
</reference>
<dbReference type="Proteomes" id="UP000198555">
    <property type="component" value="Unassembled WGS sequence"/>
</dbReference>
<gene>
    <name evidence="2" type="ORF">EGH73_04085</name>
    <name evidence="3" type="ORF">SAMN05421793_1251</name>
</gene>
<evidence type="ECO:0000313" key="3">
    <source>
        <dbReference type="EMBL" id="SEH74109.1"/>
    </source>
</evidence>
<evidence type="ECO:0000256" key="1">
    <source>
        <dbReference type="SAM" id="MobiDB-lite"/>
    </source>
</evidence>
<organism evidence="3 4">
    <name type="scientific">Epilithonimonas hominis</name>
    <dbReference type="NCBI Taxonomy" id="420404"/>
    <lineage>
        <taxon>Bacteria</taxon>
        <taxon>Pseudomonadati</taxon>
        <taxon>Bacteroidota</taxon>
        <taxon>Flavobacteriia</taxon>
        <taxon>Flavobacteriales</taxon>
        <taxon>Weeksellaceae</taxon>
        <taxon>Chryseobacterium group</taxon>
        <taxon>Epilithonimonas</taxon>
    </lineage>
</organism>
<feature type="region of interest" description="Disordered" evidence="1">
    <location>
        <begin position="1"/>
        <end position="20"/>
    </location>
</feature>
<proteinExistence type="predicted"/>
<dbReference type="Proteomes" id="UP000267623">
    <property type="component" value="Unassembled WGS sequence"/>
</dbReference>
<sequence>MIRIHTKRKLSFSNPKGDDSVSEIKIKNKLIEVETKEQKKPLYLVMQSIWFKAIEIGEKTEEYRDGTDFYKSRLCNRDKTGKILSYKNYKTAILQEGYHKGAKRLIIEVKKLN</sequence>
<reference evidence="5" key="3">
    <citation type="submission" date="2018-11" db="EMBL/GenBank/DDBJ databases">
        <title>Proposal to divide the Flavobacteriaceae and reorganize its genera based on Amino Acid Identity values calculated from whole genome sequences.</title>
        <authorList>
            <person name="Nicholson A.C."/>
            <person name="Gulvik C.A."/>
            <person name="Whitney A.M."/>
            <person name="Humrighouse B.W."/>
            <person name="Bell M."/>
            <person name="Holmes B."/>
            <person name="Steigerwalt A."/>
            <person name="Villarma A."/>
            <person name="Sheth M."/>
            <person name="Batra D."/>
            <person name="Pryor J."/>
            <person name="Bernardet J.-F."/>
            <person name="Hugo C."/>
            <person name="Kampfer P."/>
            <person name="Newman J."/>
            <person name="Mcquiston J.R."/>
        </authorList>
    </citation>
    <scope>NUCLEOTIDE SEQUENCE [LARGE SCALE GENOMIC DNA]</scope>
    <source>
        <strain evidence="5">DSM 22165</strain>
    </source>
</reference>
<protein>
    <recommendedName>
        <fullName evidence="6">ASCH domain-containing protein</fullName>
    </recommendedName>
</protein>
<dbReference type="STRING" id="420404.SAMN05421793_1251"/>
<name>A0A1H6KRF8_9FLAO</name>
<keyword evidence="4" id="KW-1185">Reference proteome</keyword>
<evidence type="ECO:0008006" key="6">
    <source>
        <dbReference type="Google" id="ProtNLM"/>
    </source>
</evidence>
<dbReference type="RefSeq" id="WP_089770284.1">
    <property type="nucleotide sequence ID" value="NZ_DAMACK010000006.1"/>
</dbReference>
<evidence type="ECO:0000313" key="2">
    <source>
        <dbReference type="EMBL" id="ROI14218.1"/>
    </source>
</evidence>
<accession>A0A1H6KRF8</accession>
<dbReference type="EMBL" id="FNWX01000025">
    <property type="protein sequence ID" value="SEH74109.1"/>
    <property type="molecule type" value="Genomic_DNA"/>
</dbReference>
<dbReference type="EMBL" id="RJTU01000029">
    <property type="protein sequence ID" value="ROI14218.1"/>
    <property type="molecule type" value="Genomic_DNA"/>
</dbReference>
<evidence type="ECO:0000313" key="5">
    <source>
        <dbReference type="Proteomes" id="UP000267623"/>
    </source>
</evidence>
<reference evidence="5" key="4">
    <citation type="submission" date="2018-11" db="EMBL/GenBank/DDBJ databases">
        <title>Proposal to divide the Flavobacteriaceae and reorganize its genera based on Amino Acid Identity values calculated from whole genome sequences.</title>
        <authorList>
            <person name="Nicholson A.C."/>
            <person name="Gulvik C.A."/>
            <person name="Whitney A.M."/>
            <person name="Humrighouse B.W."/>
            <person name="Bell M."/>
            <person name="Holmes B."/>
            <person name="Steigerwalt A."/>
            <person name="Villarma A."/>
            <person name="Sheth M."/>
            <person name="Batra D."/>
            <person name="Pryor J."/>
            <person name="Bernardet J.-F."/>
            <person name="Hugo C."/>
            <person name="Kampfer P."/>
            <person name="Newman J."/>
            <person name="Mcquiston J."/>
        </authorList>
    </citation>
    <scope>NUCLEOTIDE SEQUENCE [LARGE SCALE GENOMIC DNA]</scope>
    <source>
        <strain evidence="5">DSM 22165</strain>
    </source>
</reference>